<feature type="transmembrane region" description="Helical" evidence="2">
    <location>
        <begin position="6"/>
        <end position="25"/>
    </location>
</feature>
<proteinExistence type="predicted"/>
<evidence type="ECO:0000313" key="4">
    <source>
        <dbReference type="Proteomes" id="UP000319023"/>
    </source>
</evidence>
<keyword evidence="2" id="KW-1133">Transmembrane helix</keyword>
<dbReference type="AlphaFoldDB" id="A0A520LTE4"/>
<protein>
    <submittedName>
        <fullName evidence="3">Uncharacterized protein</fullName>
    </submittedName>
</protein>
<evidence type="ECO:0000313" key="3">
    <source>
        <dbReference type="EMBL" id="RZO12234.1"/>
    </source>
</evidence>
<dbReference type="Proteomes" id="UP000319023">
    <property type="component" value="Unassembled WGS sequence"/>
</dbReference>
<reference evidence="3 4" key="1">
    <citation type="submission" date="2019-02" db="EMBL/GenBank/DDBJ databases">
        <title>Prokaryotic population dynamics and viral predation in marine succession experiment using metagenomics: the confinement effect.</title>
        <authorList>
            <person name="Haro-Moreno J.M."/>
            <person name="Rodriguez-Valera F."/>
            <person name="Lopez-Perez M."/>
        </authorList>
    </citation>
    <scope>NUCLEOTIDE SEQUENCE [LARGE SCALE GENOMIC DNA]</scope>
    <source>
        <strain evidence="3">MED-G168</strain>
    </source>
</reference>
<evidence type="ECO:0000256" key="2">
    <source>
        <dbReference type="SAM" id="Phobius"/>
    </source>
</evidence>
<comment type="caution">
    <text evidence="3">The sequence shown here is derived from an EMBL/GenBank/DDBJ whole genome shotgun (WGS) entry which is preliminary data.</text>
</comment>
<organism evidence="3 4">
    <name type="scientific">SAR86 cluster bacterium</name>
    <dbReference type="NCBI Taxonomy" id="2030880"/>
    <lineage>
        <taxon>Bacteria</taxon>
        <taxon>Pseudomonadati</taxon>
        <taxon>Pseudomonadota</taxon>
        <taxon>Gammaproteobacteria</taxon>
        <taxon>SAR86 cluster</taxon>
    </lineage>
</organism>
<keyword evidence="2" id="KW-0812">Transmembrane</keyword>
<keyword evidence="1" id="KW-0175">Coiled coil</keyword>
<evidence type="ECO:0000256" key="1">
    <source>
        <dbReference type="SAM" id="Coils"/>
    </source>
</evidence>
<dbReference type="EMBL" id="SHBN01000010">
    <property type="protein sequence ID" value="RZO12234.1"/>
    <property type="molecule type" value="Genomic_DNA"/>
</dbReference>
<sequence>MVKNNLRLLVEFLVIISGVLLSFYIDDIRELKNKKLEKDILIGELVITAKEDLKQIQNLKKDLIKVQENINIFLKDFQDRKKDLPDKQIAINYLFISEKMSVSFFPQDGIFTQLISTGSLELIESSALKNLLLRNFTHYLDRNQANNRTLDDLYLDFVNNVEPFITVISKDKKDASFIYTDRIVDSYSIDSNYYLSNKFKAYLSSANTMVGKNIDMLNLFEKSYNQILELANKA</sequence>
<gene>
    <name evidence="3" type="ORF">EVB01_00910</name>
</gene>
<name>A0A520LTE4_9GAMM</name>
<feature type="coiled-coil region" evidence="1">
    <location>
        <begin position="49"/>
        <end position="76"/>
    </location>
</feature>
<keyword evidence="2" id="KW-0472">Membrane</keyword>
<accession>A0A520LTE4</accession>